<evidence type="ECO:0000259" key="19">
    <source>
        <dbReference type="Pfam" id="PF13807"/>
    </source>
</evidence>
<evidence type="ECO:0000256" key="3">
    <source>
        <dbReference type="ARBA" id="ARBA00008883"/>
    </source>
</evidence>
<evidence type="ECO:0000256" key="8">
    <source>
        <dbReference type="ARBA" id="ARBA00022692"/>
    </source>
</evidence>
<evidence type="ECO:0000313" key="21">
    <source>
        <dbReference type="Proteomes" id="UP000306552"/>
    </source>
</evidence>
<accession>A0A4U5TT71</accession>
<dbReference type="InterPro" id="IPR032807">
    <property type="entry name" value="GNVR"/>
</dbReference>
<dbReference type="InterPro" id="IPR027417">
    <property type="entry name" value="P-loop_NTPase"/>
</dbReference>
<evidence type="ECO:0000256" key="7">
    <source>
        <dbReference type="ARBA" id="ARBA00022679"/>
    </source>
</evidence>
<evidence type="ECO:0000256" key="12">
    <source>
        <dbReference type="ARBA" id="ARBA00022989"/>
    </source>
</evidence>
<protein>
    <recommendedName>
        <fullName evidence="4">non-specific protein-tyrosine kinase</fullName>
        <ecNumber evidence="4">2.7.10.2</ecNumber>
    </recommendedName>
</protein>
<evidence type="ECO:0000256" key="4">
    <source>
        <dbReference type="ARBA" id="ARBA00011903"/>
    </source>
</evidence>
<keyword evidence="12 16" id="KW-1133">Transmembrane helix</keyword>
<keyword evidence="9" id="KW-0547">Nucleotide-binding</keyword>
<dbReference type="GO" id="GO:0005524">
    <property type="term" value="F:ATP binding"/>
    <property type="evidence" value="ECO:0007669"/>
    <property type="project" value="UniProtKB-KW"/>
</dbReference>
<keyword evidence="6" id="KW-0997">Cell inner membrane</keyword>
<dbReference type="InterPro" id="IPR005702">
    <property type="entry name" value="Wzc-like_C"/>
</dbReference>
<dbReference type="SUPFAM" id="SSF52540">
    <property type="entry name" value="P-loop containing nucleoside triphosphate hydrolases"/>
    <property type="match status" value="1"/>
</dbReference>
<comment type="similarity">
    <text evidence="2">Belongs to the CpsD/CapB family.</text>
</comment>
<evidence type="ECO:0000313" key="20">
    <source>
        <dbReference type="EMBL" id="TKS57557.1"/>
    </source>
</evidence>
<evidence type="ECO:0000256" key="9">
    <source>
        <dbReference type="ARBA" id="ARBA00022741"/>
    </source>
</evidence>
<feature type="transmembrane region" description="Helical" evidence="16">
    <location>
        <begin position="29"/>
        <end position="48"/>
    </location>
</feature>
<dbReference type="AlphaFoldDB" id="A0A4U5TT71"/>
<dbReference type="Gene3D" id="3.40.50.300">
    <property type="entry name" value="P-loop containing nucleotide triphosphate hydrolases"/>
    <property type="match status" value="1"/>
</dbReference>
<keyword evidence="11" id="KW-0067">ATP-binding</keyword>
<keyword evidence="21" id="KW-1185">Reference proteome</keyword>
<keyword evidence="10 20" id="KW-0418">Kinase</keyword>
<evidence type="ECO:0000259" key="17">
    <source>
        <dbReference type="Pfam" id="PF02706"/>
    </source>
</evidence>
<comment type="subcellular location">
    <subcellularLocation>
        <location evidence="1">Cell inner membrane</location>
        <topology evidence="1">Multi-pass membrane protein</topology>
    </subcellularLocation>
</comment>
<dbReference type="InterPro" id="IPR025669">
    <property type="entry name" value="AAA_dom"/>
</dbReference>
<feature type="domain" description="Polysaccharide chain length determinant N-terminal" evidence="17">
    <location>
        <begin position="28"/>
        <end position="110"/>
    </location>
</feature>
<evidence type="ECO:0000259" key="18">
    <source>
        <dbReference type="Pfam" id="PF13614"/>
    </source>
</evidence>
<proteinExistence type="inferred from homology"/>
<keyword evidence="14" id="KW-0829">Tyrosine-protein kinase</keyword>
<keyword evidence="8 16" id="KW-0812">Transmembrane</keyword>
<dbReference type="EC" id="2.7.10.2" evidence="4"/>
<evidence type="ECO:0000256" key="10">
    <source>
        <dbReference type="ARBA" id="ARBA00022777"/>
    </source>
</evidence>
<evidence type="ECO:0000256" key="1">
    <source>
        <dbReference type="ARBA" id="ARBA00004429"/>
    </source>
</evidence>
<evidence type="ECO:0000256" key="2">
    <source>
        <dbReference type="ARBA" id="ARBA00007316"/>
    </source>
</evidence>
<dbReference type="Pfam" id="PF13807">
    <property type="entry name" value="GNVR"/>
    <property type="match status" value="1"/>
</dbReference>
<dbReference type="Pfam" id="PF13614">
    <property type="entry name" value="AAA_31"/>
    <property type="match status" value="1"/>
</dbReference>
<reference evidence="20 21" key="1">
    <citation type="submission" date="2019-04" db="EMBL/GenBank/DDBJ databases">
        <title>Psychroflexus halotolerans sp. nov., isolated from a marine solar saltern.</title>
        <authorList>
            <person name="Feng X."/>
        </authorList>
    </citation>
    <scope>NUCLEOTIDE SEQUENCE [LARGE SCALE GENOMIC DNA]</scope>
    <source>
        <strain evidence="20 21">WDS2C27</strain>
    </source>
</reference>
<keyword evidence="5" id="KW-1003">Cell membrane</keyword>
<evidence type="ECO:0000256" key="6">
    <source>
        <dbReference type="ARBA" id="ARBA00022519"/>
    </source>
</evidence>
<dbReference type="RefSeq" id="WP_138931258.1">
    <property type="nucleotide sequence ID" value="NZ_SWMU01000001.1"/>
</dbReference>
<dbReference type="GO" id="GO:0005886">
    <property type="term" value="C:plasma membrane"/>
    <property type="evidence" value="ECO:0007669"/>
    <property type="project" value="UniProtKB-SubCell"/>
</dbReference>
<evidence type="ECO:0000256" key="15">
    <source>
        <dbReference type="ARBA" id="ARBA00051245"/>
    </source>
</evidence>
<comment type="caution">
    <text evidence="20">The sequence shown here is derived from an EMBL/GenBank/DDBJ whole genome shotgun (WGS) entry which is preliminary data.</text>
</comment>
<keyword evidence="13 16" id="KW-0472">Membrane</keyword>
<gene>
    <name evidence="20" type="ORF">FCN74_03835</name>
</gene>
<sequence length="794" mass="91011">MPIENHTPYQDTTNSDESLKKEIFRYLKFWRWILLSLLITLGICYLYLRYSPNIYETSAKVKILKKKDSGFDLSGLNGSSPLFDMSKTNLENEIQILKSRRIIEKVVNELNLDTYYYVSGRIIDNEVFGDEVPFKVNWLNTDNGNTDFIKSNTFIFKLISNSQFELKISENSFNKVFTFGEEINIENAQFVIHRNPVFDYQNKSPIGRTIFFNYRPVNNVVESLLNKKINIEPIGDISEVLQIKINGENKVKNEAIVNELIDKFIQDGIEDDRRVAIKTKMFVSERLKMLVSELDTVESDLVDFKSSNDIVDLQSGAEMMFETYSEAEKRKSEIENQLQITRYLNNEIENNSPYSLLPGDIGIDNSTTNSLIEQYNELVLRRNKLLNSSTTQSPQVKALSDELEKLNLNIKNSIQNYTKGLEISLQNISLREERADATIESMPKKEKIISSIQRQQAVKVKLYVFLLQKKEEAALTAAITAPTAKVVDYAYTPSDPISPKTRIIFLSGLIIGLGLPIGILYLVFLFDTKISTKEQVQSRLNIPIVAEIPFNKEYNEKIIKPTDNSSLAESFRILRTNLNYFTLDKNNNSDPKVFFSTSSTKGEGKTFTAINTASVLASNNKKTLLVGCDLRNPQLHNYLDVSKDTVGLSSYLVNRDLKLEDIKLKLKNDLNFDAIISGEIPPNPSELLNNGRLEELFKEAKKQYDYILVDTAPTMLVTDTSTIFEYADIIIYMVRTNYTELKILNHIKELKELKKLNNLAIAINGVNTKKGYDYNYGYGYGYSEEVKKKKWYRF</sequence>
<feature type="domain" description="AAA" evidence="18">
    <location>
        <begin position="602"/>
        <end position="757"/>
    </location>
</feature>
<feature type="transmembrane region" description="Helical" evidence="16">
    <location>
        <begin position="503"/>
        <end position="526"/>
    </location>
</feature>
<keyword evidence="7 20" id="KW-0808">Transferase</keyword>
<dbReference type="Proteomes" id="UP000306552">
    <property type="component" value="Unassembled WGS sequence"/>
</dbReference>
<dbReference type="OrthoDB" id="9794577at2"/>
<dbReference type="InterPro" id="IPR050445">
    <property type="entry name" value="Bact_polysacc_biosynth/exp"/>
</dbReference>
<dbReference type="InterPro" id="IPR003856">
    <property type="entry name" value="LPS_length_determ_N"/>
</dbReference>
<organism evidence="20 21">
    <name type="scientific">Mesohalobacter halotolerans</name>
    <dbReference type="NCBI Taxonomy" id="1883405"/>
    <lineage>
        <taxon>Bacteria</taxon>
        <taxon>Pseudomonadati</taxon>
        <taxon>Bacteroidota</taxon>
        <taxon>Flavobacteriia</taxon>
        <taxon>Flavobacteriales</taxon>
        <taxon>Flavobacteriaceae</taxon>
        <taxon>Mesohalobacter</taxon>
    </lineage>
</organism>
<dbReference type="NCBIfam" id="TIGR01007">
    <property type="entry name" value="eps_fam"/>
    <property type="match status" value="1"/>
</dbReference>
<evidence type="ECO:0000256" key="13">
    <source>
        <dbReference type="ARBA" id="ARBA00023136"/>
    </source>
</evidence>
<evidence type="ECO:0000256" key="5">
    <source>
        <dbReference type="ARBA" id="ARBA00022475"/>
    </source>
</evidence>
<dbReference type="PANTHER" id="PTHR32309:SF13">
    <property type="entry name" value="FERRIC ENTEROBACTIN TRANSPORT PROTEIN FEPE"/>
    <property type="match status" value="1"/>
</dbReference>
<feature type="domain" description="Tyrosine-protein kinase G-rich" evidence="19">
    <location>
        <begin position="451"/>
        <end position="520"/>
    </location>
</feature>
<dbReference type="GO" id="GO:0004715">
    <property type="term" value="F:non-membrane spanning protein tyrosine kinase activity"/>
    <property type="evidence" value="ECO:0007669"/>
    <property type="project" value="UniProtKB-EC"/>
</dbReference>
<comment type="similarity">
    <text evidence="3">Belongs to the etk/wzc family.</text>
</comment>
<dbReference type="Pfam" id="PF02706">
    <property type="entry name" value="Wzz"/>
    <property type="match status" value="1"/>
</dbReference>
<name>A0A4U5TT71_9FLAO</name>
<evidence type="ECO:0000256" key="11">
    <source>
        <dbReference type="ARBA" id="ARBA00022840"/>
    </source>
</evidence>
<dbReference type="PANTHER" id="PTHR32309">
    <property type="entry name" value="TYROSINE-PROTEIN KINASE"/>
    <property type="match status" value="1"/>
</dbReference>
<evidence type="ECO:0000256" key="16">
    <source>
        <dbReference type="SAM" id="Phobius"/>
    </source>
</evidence>
<evidence type="ECO:0000256" key="14">
    <source>
        <dbReference type="ARBA" id="ARBA00023137"/>
    </source>
</evidence>
<comment type="catalytic activity">
    <reaction evidence="15">
        <text>L-tyrosyl-[protein] + ATP = O-phospho-L-tyrosyl-[protein] + ADP + H(+)</text>
        <dbReference type="Rhea" id="RHEA:10596"/>
        <dbReference type="Rhea" id="RHEA-COMP:10136"/>
        <dbReference type="Rhea" id="RHEA-COMP:20101"/>
        <dbReference type="ChEBI" id="CHEBI:15378"/>
        <dbReference type="ChEBI" id="CHEBI:30616"/>
        <dbReference type="ChEBI" id="CHEBI:46858"/>
        <dbReference type="ChEBI" id="CHEBI:61978"/>
        <dbReference type="ChEBI" id="CHEBI:456216"/>
        <dbReference type="EC" id="2.7.10.2"/>
    </reaction>
</comment>
<dbReference type="EMBL" id="SWMU01000001">
    <property type="protein sequence ID" value="TKS57557.1"/>
    <property type="molecule type" value="Genomic_DNA"/>
</dbReference>
<dbReference type="CDD" id="cd05387">
    <property type="entry name" value="BY-kinase"/>
    <property type="match status" value="1"/>
</dbReference>